<evidence type="ECO:0000313" key="1">
    <source>
        <dbReference type="EMBL" id="KEF52057.1"/>
    </source>
</evidence>
<keyword evidence="2" id="KW-1185">Reference proteome</keyword>
<evidence type="ECO:0000313" key="2">
    <source>
        <dbReference type="Proteomes" id="UP000027920"/>
    </source>
</evidence>
<dbReference type="HOGENOM" id="CLU_1098513_0_0_1"/>
<dbReference type="STRING" id="1182545.A0A072NXA3"/>
<proteinExistence type="predicted"/>
<dbReference type="RefSeq" id="XP_013254647.1">
    <property type="nucleotide sequence ID" value="XM_013399193.1"/>
</dbReference>
<name>A0A072NXA3_9EURO</name>
<comment type="caution">
    <text evidence="1">The sequence shown here is derived from an EMBL/GenBank/DDBJ whole genome shotgun (WGS) entry which is preliminary data.</text>
</comment>
<sequence length="253" mass="27961">MDPVPVKDAKKTTKFAFLASSRDLVIGDIQKGLSRPCRSLLVTRNSFIHRYVELLEIQQEQLVQGIQKLYQQLQERTAWDGAPLKEASNGLPLTHDILEGLGIIGPDVLVTKHDFYGDLETLQQGLVNGDEGDLTADDASSDILFPSRKSARSPDLCDVSERYPPRTCTDPDTRMPLNVSAPNEWEFSNLPFEHLPPRSSGHILDLYDPIDSISSPGYPMVENINPPTAFFAALSGSWCPWDAQALTPVGQMG</sequence>
<gene>
    <name evidence="1" type="ORF">A1O9_12047</name>
</gene>
<organism evidence="1 2">
    <name type="scientific">Exophiala aquamarina CBS 119918</name>
    <dbReference type="NCBI Taxonomy" id="1182545"/>
    <lineage>
        <taxon>Eukaryota</taxon>
        <taxon>Fungi</taxon>
        <taxon>Dikarya</taxon>
        <taxon>Ascomycota</taxon>
        <taxon>Pezizomycotina</taxon>
        <taxon>Eurotiomycetes</taxon>
        <taxon>Chaetothyriomycetidae</taxon>
        <taxon>Chaetothyriales</taxon>
        <taxon>Herpotrichiellaceae</taxon>
        <taxon>Exophiala</taxon>
    </lineage>
</organism>
<dbReference type="OrthoDB" id="4151048at2759"/>
<dbReference type="VEuPathDB" id="FungiDB:A1O9_12047"/>
<reference evidence="1 2" key="1">
    <citation type="submission" date="2013-03" db="EMBL/GenBank/DDBJ databases">
        <title>The Genome Sequence of Exophiala aquamarina CBS 119918.</title>
        <authorList>
            <consortium name="The Broad Institute Genomics Platform"/>
            <person name="Cuomo C."/>
            <person name="de Hoog S."/>
            <person name="Gorbushina A."/>
            <person name="Walker B."/>
            <person name="Young S.K."/>
            <person name="Zeng Q."/>
            <person name="Gargeya S."/>
            <person name="Fitzgerald M."/>
            <person name="Haas B."/>
            <person name="Abouelleil A."/>
            <person name="Allen A.W."/>
            <person name="Alvarado L."/>
            <person name="Arachchi H.M."/>
            <person name="Berlin A.M."/>
            <person name="Chapman S.B."/>
            <person name="Gainer-Dewar J."/>
            <person name="Goldberg J."/>
            <person name="Griggs A."/>
            <person name="Gujja S."/>
            <person name="Hansen M."/>
            <person name="Howarth C."/>
            <person name="Imamovic A."/>
            <person name="Ireland A."/>
            <person name="Larimer J."/>
            <person name="McCowan C."/>
            <person name="Murphy C."/>
            <person name="Pearson M."/>
            <person name="Poon T.W."/>
            <person name="Priest M."/>
            <person name="Roberts A."/>
            <person name="Saif S."/>
            <person name="Shea T."/>
            <person name="Sisk P."/>
            <person name="Sykes S."/>
            <person name="Wortman J."/>
            <person name="Nusbaum C."/>
            <person name="Birren B."/>
        </authorList>
    </citation>
    <scope>NUCLEOTIDE SEQUENCE [LARGE SCALE GENOMIC DNA]</scope>
    <source>
        <strain evidence="1 2">CBS 119918</strain>
    </source>
</reference>
<dbReference type="Proteomes" id="UP000027920">
    <property type="component" value="Unassembled WGS sequence"/>
</dbReference>
<protein>
    <submittedName>
        <fullName evidence="1">Uncharacterized protein</fullName>
    </submittedName>
</protein>
<dbReference type="GeneID" id="25286942"/>
<dbReference type="AlphaFoldDB" id="A0A072NXA3"/>
<dbReference type="EMBL" id="AMGV01000020">
    <property type="protein sequence ID" value="KEF52057.1"/>
    <property type="molecule type" value="Genomic_DNA"/>
</dbReference>
<accession>A0A072NXA3</accession>